<organism evidence="2 3">
    <name type="scientific">Rhodococcus koreensis</name>
    <dbReference type="NCBI Taxonomy" id="99653"/>
    <lineage>
        <taxon>Bacteria</taxon>
        <taxon>Bacillati</taxon>
        <taxon>Actinomycetota</taxon>
        <taxon>Actinomycetes</taxon>
        <taxon>Mycobacteriales</taxon>
        <taxon>Nocardiaceae</taxon>
        <taxon>Rhodococcus</taxon>
    </lineage>
</organism>
<protein>
    <submittedName>
        <fullName evidence="2">Calcineurin-like phosphoesterase</fullName>
    </submittedName>
</protein>
<dbReference type="Pfam" id="PF00149">
    <property type="entry name" value="Metallophos"/>
    <property type="match status" value="1"/>
</dbReference>
<dbReference type="Gene3D" id="3.60.21.10">
    <property type="match status" value="1"/>
</dbReference>
<dbReference type="GO" id="GO:0016791">
    <property type="term" value="F:phosphatase activity"/>
    <property type="evidence" value="ECO:0007669"/>
    <property type="project" value="TreeGrafter"/>
</dbReference>
<proteinExistence type="predicted"/>
<name>A0A1H4RH20_9NOCA</name>
<evidence type="ECO:0000259" key="1">
    <source>
        <dbReference type="Pfam" id="PF00149"/>
    </source>
</evidence>
<keyword evidence="3" id="KW-1185">Reference proteome</keyword>
<dbReference type="EMBL" id="FNSV01000005">
    <property type="protein sequence ID" value="SEC31160.1"/>
    <property type="molecule type" value="Genomic_DNA"/>
</dbReference>
<gene>
    <name evidence="2" type="ORF">SAMN04490239_3632</name>
</gene>
<dbReference type="SUPFAM" id="SSF56300">
    <property type="entry name" value="Metallo-dependent phosphatases"/>
    <property type="match status" value="1"/>
</dbReference>
<feature type="domain" description="Calcineurin-like phosphoesterase" evidence="1">
    <location>
        <begin position="3"/>
        <end position="131"/>
    </location>
</feature>
<reference evidence="3" key="1">
    <citation type="submission" date="2016-10" db="EMBL/GenBank/DDBJ databases">
        <authorList>
            <person name="Varghese N."/>
            <person name="Submissions S."/>
        </authorList>
    </citation>
    <scope>NUCLEOTIDE SEQUENCE [LARGE SCALE GENOMIC DNA]</scope>
    <source>
        <strain evidence="3">DSM 44498</strain>
    </source>
</reference>
<dbReference type="GO" id="GO:0008803">
    <property type="term" value="F:bis(5'-nucleosyl)-tetraphosphatase (symmetrical) activity"/>
    <property type="evidence" value="ECO:0007669"/>
    <property type="project" value="TreeGrafter"/>
</dbReference>
<dbReference type="GO" id="GO:0110154">
    <property type="term" value="P:RNA decapping"/>
    <property type="evidence" value="ECO:0007669"/>
    <property type="project" value="TreeGrafter"/>
</dbReference>
<evidence type="ECO:0000313" key="2">
    <source>
        <dbReference type="EMBL" id="SEC31160.1"/>
    </source>
</evidence>
<dbReference type="InterPro" id="IPR050126">
    <property type="entry name" value="Ap4A_hydrolase"/>
</dbReference>
<dbReference type="InterPro" id="IPR004843">
    <property type="entry name" value="Calcineurin-like_PHP"/>
</dbReference>
<accession>A0A1H4RH20</accession>
<dbReference type="PANTHER" id="PTHR42850">
    <property type="entry name" value="METALLOPHOSPHOESTERASE"/>
    <property type="match status" value="1"/>
</dbReference>
<dbReference type="InterPro" id="IPR029052">
    <property type="entry name" value="Metallo-depent_PP-like"/>
</dbReference>
<dbReference type="OrthoDB" id="9807890at2"/>
<dbReference type="GO" id="GO:0005737">
    <property type="term" value="C:cytoplasm"/>
    <property type="evidence" value="ECO:0007669"/>
    <property type="project" value="TreeGrafter"/>
</dbReference>
<dbReference type="PANTHER" id="PTHR42850:SF4">
    <property type="entry name" value="ZINC-DEPENDENT ENDOPOLYPHOSPHATASE"/>
    <property type="match status" value="1"/>
</dbReference>
<dbReference type="AlphaFoldDB" id="A0A1H4RH20"/>
<dbReference type="Proteomes" id="UP000183561">
    <property type="component" value="Unassembled WGS sequence"/>
</dbReference>
<evidence type="ECO:0000313" key="3">
    <source>
        <dbReference type="Proteomes" id="UP000183561"/>
    </source>
</evidence>
<dbReference type="RefSeq" id="WP_072946798.1">
    <property type="nucleotide sequence ID" value="NZ_CP070609.1"/>
</dbReference>
<sequence length="273" mass="30524">MSIRVAVIGDIGGHREELARELRRLGADDNGRLPDDLVVVQVGDLIHRGPDSDGVVRLVDRYLRKQPERWIQLIGNHEAHYLRPPVFDWNERLSFGSRRTVRRWWRDGIAHAAVAVHTADEEFLITHAGVTEPFWRHQLDSAVSAAESAARLNATARDEATALFDGGCILGGGPPNPQVGPIWADRELELLPGWRNRPMPFSQVHGHSGSHGDCADERTFYDARQRHEVTLLEGGRIIGIDPGHRADPQRSWRSLVLTATEPPRIAYEHSATA</sequence>